<organism evidence="3 4">
    <name type="scientific">Spiroplasma alleghenense</name>
    <dbReference type="NCBI Taxonomy" id="216931"/>
    <lineage>
        <taxon>Bacteria</taxon>
        <taxon>Bacillati</taxon>
        <taxon>Mycoplasmatota</taxon>
        <taxon>Mollicutes</taxon>
        <taxon>Entomoplasmatales</taxon>
        <taxon>Spiroplasmataceae</taxon>
        <taxon>Spiroplasma</taxon>
    </lineage>
</organism>
<proteinExistence type="predicted"/>
<name>A0A345Z460_9MOLU</name>
<feature type="compositionally biased region" description="Polar residues" evidence="2">
    <location>
        <begin position="314"/>
        <end position="323"/>
    </location>
</feature>
<keyword evidence="1" id="KW-0175">Coiled coil</keyword>
<evidence type="ECO:0000313" key="3">
    <source>
        <dbReference type="EMBL" id="AXK51389.1"/>
    </source>
</evidence>
<feature type="coiled-coil region" evidence="1">
    <location>
        <begin position="384"/>
        <end position="418"/>
    </location>
</feature>
<feature type="compositionally biased region" description="Basic and acidic residues" evidence="2">
    <location>
        <begin position="1"/>
        <end position="27"/>
    </location>
</feature>
<accession>A0A345Z460</accession>
<protein>
    <submittedName>
        <fullName evidence="3">Uncharacterized protein</fullName>
    </submittedName>
</protein>
<evidence type="ECO:0000256" key="1">
    <source>
        <dbReference type="SAM" id="Coils"/>
    </source>
</evidence>
<dbReference type="OrthoDB" id="389177at2"/>
<keyword evidence="4" id="KW-1185">Reference proteome</keyword>
<dbReference type="Proteomes" id="UP000254792">
    <property type="component" value="Chromosome"/>
</dbReference>
<feature type="coiled-coil region" evidence="1">
    <location>
        <begin position="243"/>
        <end position="308"/>
    </location>
</feature>
<dbReference type="RefSeq" id="WP_115558290.1">
    <property type="nucleotide sequence ID" value="NZ_CP031376.1"/>
</dbReference>
<dbReference type="KEGG" id="salx:SALLE_v1c07190"/>
<feature type="region of interest" description="Disordered" evidence="2">
    <location>
        <begin position="1"/>
        <end position="37"/>
    </location>
</feature>
<feature type="region of interest" description="Disordered" evidence="2">
    <location>
        <begin position="308"/>
        <end position="327"/>
    </location>
</feature>
<reference evidence="3 4" key="1">
    <citation type="submission" date="2018-07" db="EMBL/GenBank/DDBJ databases">
        <title>Complete genome sequence of Spiroplasma alleghenense PLHS-1 (ATCC 51752).</title>
        <authorList>
            <person name="Chou L."/>
            <person name="Lee T.-Y."/>
            <person name="Tsai Y.-M."/>
            <person name="Kuo C.-H."/>
        </authorList>
    </citation>
    <scope>NUCLEOTIDE SEQUENCE [LARGE SCALE GENOMIC DNA]</scope>
    <source>
        <strain evidence="3 4">PLHS-1</strain>
    </source>
</reference>
<evidence type="ECO:0000313" key="4">
    <source>
        <dbReference type="Proteomes" id="UP000254792"/>
    </source>
</evidence>
<gene>
    <name evidence="3" type="ORF">SALLE_v1c07190</name>
</gene>
<evidence type="ECO:0000256" key="2">
    <source>
        <dbReference type="SAM" id="MobiDB-lite"/>
    </source>
</evidence>
<sequence length="594" mass="68884">MGLFKKKNENKNDKTSSVEDGVKERQPNHWAFDDDPILNLDPVFSDKNSDENVNPVGQQVGISEQENQALVKEHLETLRAKKPALSGQLGQVIANAQKNSENLISELEESNPVISKLRRIEEARKSGIHSDDLYTDLTKSELNSYSNRARDYLEQNSQKGYETDLQRARRLEAEQAKKRENNLDNTLASTKSFNFRVAEKNSQKADRFHKSHTLELGQDDFDIERTNELIMIQDNIEQKLKILSEKEILLNEKQKELEELSKKIDKFQKMYGKKPHSEELIKETQKYLQKNEEEKKALKKSLELLNKKASNSSIQNPSPLTTPTKKEPNLIIPRKRNQISEDKINSRGNDRFLDPTLILPREKVFLESLESIKKLPENQQEKSFKSISKNFAKLEKKIDRLIEKTSEMEMSIELLENNDLQTPELISKTIETKSNFVKAMRKINKEMPKIKSDFQNLSLKDRRKQIYENASIASAGRANKLKVINSQVAKGGFERVAQPKDSWQSNYHKQLQNHGNLQYMRDRNPIFERMMKMNEKANLTLTMEIPVAKANQKGWNNTMVMAKARELDNKADTIEFKEVITSSDSKRWKDYFKN</sequence>
<dbReference type="EMBL" id="CP031376">
    <property type="protein sequence ID" value="AXK51389.1"/>
    <property type="molecule type" value="Genomic_DNA"/>
</dbReference>
<dbReference type="AlphaFoldDB" id="A0A345Z460"/>